<evidence type="ECO:0000313" key="2">
    <source>
        <dbReference type="EMBL" id="KOM57236.1"/>
    </source>
</evidence>
<proteinExistence type="predicted"/>
<organism evidence="2 3">
    <name type="scientific">Phaseolus angularis</name>
    <name type="common">Azuki bean</name>
    <name type="synonym">Vigna angularis</name>
    <dbReference type="NCBI Taxonomy" id="3914"/>
    <lineage>
        <taxon>Eukaryota</taxon>
        <taxon>Viridiplantae</taxon>
        <taxon>Streptophyta</taxon>
        <taxon>Embryophyta</taxon>
        <taxon>Tracheophyta</taxon>
        <taxon>Spermatophyta</taxon>
        <taxon>Magnoliopsida</taxon>
        <taxon>eudicotyledons</taxon>
        <taxon>Gunneridae</taxon>
        <taxon>Pentapetalae</taxon>
        <taxon>rosids</taxon>
        <taxon>fabids</taxon>
        <taxon>Fabales</taxon>
        <taxon>Fabaceae</taxon>
        <taxon>Papilionoideae</taxon>
        <taxon>50 kb inversion clade</taxon>
        <taxon>NPAAA clade</taxon>
        <taxon>indigoferoid/millettioid clade</taxon>
        <taxon>Phaseoleae</taxon>
        <taxon>Vigna</taxon>
    </lineage>
</organism>
<gene>
    <name evidence="2" type="ORF">LR48_Vigan11g026800</name>
</gene>
<dbReference type="AlphaFoldDB" id="A0A0L9VQ90"/>
<dbReference type="Gramene" id="KOM57236">
    <property type="protein sequence ID" value="KOM57236"/>
    <property type="gene ID" value="LR48_Vigan11g026800"/>
</dbReference>
<feature type="compositionally biased region" description="Polar residues" evidence="1">
    <location>
        <begin position="167"/>
        <end position="184"/>
    </location>
</feature>
<accession>A0A0L9VQ90</accession>
<protein>
    <submittedName>
        <fullName evidence="2">Uncharacterized protein</fullName>
    </submittedName>
</protein>
<feature type="region of interest" description="Disordered" evidence="1">
    <location>
        <begin position="25"/>
        <end position="184"/>
    </location>
</feature>
<reference evidence="3" key="1">
    <citation type="journal article" date="2015" name="Proc. Natl. Acad. Sci. U.S.A.">
        <title>Genome sequencing of adzuki bean (Vigna angularis) provides insight into high starch and low fat accumulation and domestication.</title>
        <authorList>
            <person name="Yang K."/>
            <person name="Tian Z."/>
            <person name="Chen C."/>
            <person name="Luo L."/>
            <person name="Zhao B."/>
            <person name="Wang Z."/>
            <person name="Yu L."/>
            <person name="Li Y."/>
            <person name="Sun Y."/>
            <person name="Li W."/>
            <person name="Chen Y."/>
            <person name="Li Y."/>
            <person name="Zhang Y."/>
            <person name="Ai D."/>
            <person name="Zhao J."/>
            <person name="Shang C."/>
            <person name="Ma Y."/>
            <person name="Wu B."/>
            <person name="Wang M."/>
            <person name="Gao L."/>
            <person name="Sun D."/>
            <person name="Zhang P."/>
            <person name="Guo F."/>
            <person name="Wang W."/>
            <person name="Li Y."/>
            <person name="Wang J."/>
            <person name="Varshney R.K."/>
            <person name="Wang J."/>
            <person name="Ling H.Q."/>
            <person name="Wan P."/>
        </authorList>
    </citation>
    <scope>NUCLEOTIDE SEQUENCE</scope>
    <source>
        <strain evidence="3">cv. Jingnong 6</strain>
    </source>
</reference>
<evidence type="ECO:0000256" key="1">
    <source>
        <dbReference type="SAM" id="MobiDB-lite"/>
    </source>
</evidence>
<feature type="compositionally biased region" description="Basic and acidic residues" evidence="1">
    <location>
        <begin position="122"/>
        <end position="140"/>
    </location>
</feature>
<name>A0A0L9VQ90_PHAAN</name>
<sequence length="184" mass="20145">MIRNHKKPRRAFGLDITISDQHQKLSTKSKLFYVKDRAVNPSRKRGKALSKPNGKARSLGSTPRSKQRGKALSKPNGKARSLGSTPSSKQRGKSLSKPNDKARSLGSTPRSKQRGKALSVNVEDREVNSSRFLLKDERTSGKSRSVNVEGRAVNPARVMSKVERSSGKTLSVLQTQPPSNSSVL</sequence>
<dbReference type="Proteomes" id="UP000053144">
    <property type="component" value="Chromosome 11"/>
</dbReference>
<dbReference type="EMBL" id="CM003381">
    <property type="protein sequence ID" value="KOM57236.1"/>
    <property type="molecule type" value="Genomic_DNA"/>
</dbReference>
<evidence type="ECO:0000313" key="3">
    <source>
        <dbReference type="Proteomes" id="UP000053144"/>
    </source>
</evidence>